<dbReference type="InterPro" id="IPR032245">
    <property type="entry name" value="RMI2"/>
</dbReference>
<reference evidence="1 2" key="1">
    <citation type="journal article" date="2010" name="Nature">
        <title>The Ectocarpus genome and the independent evolution of multicellularity in brown algae.</title>
        <authorList>
            <person name="Cock J.M."/>
            <person name="Sterck L."/>
            <person name="Rouze P."/>
            <person name="Scornet D."/>
            <person name="Allen A.E."/>
            <person name="Amoutzias G."/>
            <person name="Anthouard V."/>
            <person name="Artiguenave F."/>
            <person name="Aury J.M."/>
            <person name="Badger J.H."/>
            <person name="Beszteri B."/>
            <person name="Billiau K."/>
            <person name="Bonnet E."/>
            <person name="Bothwell J.H."/>
            <person name="Bowler C."/>
            <person name="Boyen C."/>
            <person name="Brownlee C."/>
            <person name="Carrano C.J."/>
            <person name="Charrier B."/>
            <person name="Cho G.Y."/>
            <person name="Coelho S.M."/>
            <person name="Collen J."/>
            <person name="Corre E."/>
            <person name="Da Silva C."/>
            <person name="Delage L."/>
            <person name="Delaroque N."/>
            <person name="Dittami S.M."/>
            <person name="Doulbeau S."/>
            <person name="Elias M."/>
            <person name="Farnham G."/>
            <person name="Gachon C.M."/>
            <person name="Gschloessl B."/>
            <person name="Heesch S."/>
            <person name="Jabbari K."/>
            <person name="Jubin C."/>
            <person name="Kawai H."/>
            <person name="Kimura K."/>
            <person name="Kloareg B."/>
            <person name="Kupper F.C."/>
            <person name="Lang D."/>
            <person name="Le Bail A."/>
            <person name="Leblanc C."/>
            <person name="Lerouge P."/>
            <person name="Lohr M."/>
            <person name="Lopez P.J."/>
            <person name="Martens C."/>
            <person name="Maumus F."/>
            <person name="Michel G."/>
            <person name="Miranda-Saavedra D."/>
            <person name="Morales J."/>
            <person name="Moreau H."/>
            <person name="Motomura T."/>
            <person name="Nagasato C."/>
            <person name="Napoli C.A."/>
            <person name="Nelson D.R."/>
            <person name="Nyvall-Collen P."/>
            <person name="Peters A.F."/>
            <person name="Pommier C."/>
            <person name="Potin P."/>
            <person name="Poulain J."/>
            <person name="Quesneville H."/>
            <person name="Read B."/>
            <person name="Rensing S.A."/>
            <person name="Ritter A."/>
            <person name="Rousvoal S."/>
            <person name="Samanta M."/>
            <person name="Samson G."/>
            <person name="Schroeder D.C."/>
            <person name="Segurens B."/>
            <person name="Strittmatter M."/>
            <person name="Tonon T."/>
            <person name="Tregear J.W."/>
            <person name="Valentin K."/>
            <person name="von Dassow P."/>
            <person name="Yamagishi T."/>
            <person name="Van de Peer Y."/>
            <person name="Wincker P."/>
        </authorList>
    </citation>
    <scope>NUCLEOTIDE SEQUENCE [LARGE SCALE GENOMIC DNA]</scope>
    <source>
        <strain evidence="2">Ec32 / CCAP1310/4</strain>
    </source>
</reference>
<proteinExistence type="predicted"/>
<dbReference type="GO" id="GO:2000042">
    <property type="term" value="P:negative regulation of double-strand break repair via homologous recombination"/>
    <property type="evidence" value="ECO:0007669"/>
    <property type="project" value="TreeGrafter"/>
</dbReference>
<dbReference type="GO" id="GO:0016607">
    <property type="term" value="C:nuclear speck"/>
    <property type="evidence" value="ECO:0007669"/>
    <property type="project" value="TreeGrafter"/>
</dbReference>
<sequence>MGDADRKIPAVKLFVSQLNSARQPVEAADVTGLEESNLVGLVLMGIEFTRVWVQGIVIEVNPAERSFIVDDNTGTVTAVVPGIGLDGGTNDAGHGVRDGGADGLPKKGQHVLMVGAVEAPCDDNGQGRRVQRRRSSCRRYRVLCDVVKDVGPESPNRDTLWGLEVIDFWMSRPRNPQG</sequence>
<dbReference type="Pfam" id="PF16100">
    <property type="entry name" value="RMI2"/>
    <property type="match status" value="1"/>
</dbReference>
<evidence type="ECO:0000313" key="1">
    <source>
        <dbReference type="EMBL" id="CBJ29663.1"/>
    </source>
</evidence>
<dbReference type="GO" id="GO:0033045">
    <property type="term" value="P:regulation of sister chromatid segregation"/>
    <property type="evidence" value="ECO:0007669"/>
    <property type="project" value="TreeGrafter"/>
</dbReference>
<dbReference type="InterPro" id="IPR012340">
    <property type="entry name" value="NA-bd_OB-fold"/>
</dbReference>
<organism evidence="1 2">
    <name type="scientific">Ectocarpus siliculosus</name>
    <name type="common">Brown alga</name>
    <name type="synonym">Conferva siliculosa</name>
    <dbReference type="NCBI Taxonomy" id="2880"/>
    <lineage>
        <taxon>Eukaryota</taxon>
        <taxon>Sar</taxon>
        <taxon>Stramenopiles</taxon>
        <taxon>Ochrophyta</taxon>
        <taxon>PX clade</taxon>
        <taxon>Phaeophyceae</taxon>
        <taxon>Ectocarpales</taxon>
        <taxon>Ectocarpaceae</taxon>
        <taxon>Ectocarpus</taxon>
    </lineage>
</organism>
<dbReference type="EMBL" id="FN649760">
    <property type="protein sequence ID" value="CBJ29663.1"/>
    <property type="molecule type" value="Genomic_DNA"/>
</dbReference>
<evidence type="ECO:0000313" key="2">
    <source>
        <dbReference type="Proteomes" id="UP000002630"/>
    </source>
</evidence>
<dbReference type="GO" id="GO:0006281">
    <property type="term" value="P:DNA repair"/>
    <property type="evidence" value="ECO:0007669"/>
    <property type="project" value="TreeGrafter"/>
</dbReference>
<gene>
    <name evidence="1" type="ORF">Esi_0156_0014</name>
</gene>
<dbReference type="InParanoid" id="D7FL92"/>
<dbReference type="GO" id="GO:0043007">
    <property type="term" value="P:maintenance of rDNA"/>
    <property type="evidence" value="ECO:0007669"/>
    <property type="project" value="TreeGrafter"/>
</dbReference>
<dbReference type="GO" id="GO:0005829">
    <property type="term" value="C:cytosol"/>
    <property type="evidence" value="ECO:0007669"/>
    <property type="project" value="TreeGrafter"/>
</dbReference>
<dbReference type="OrthoDB" id="59690at2759"/>
<dbReference type="AlphaFoldDB" id="D7FL92"/>
<accession>D7FL92</accession>
<dbReference type="PANTHER" id="PTHR33962:SF1">
    <property type="entry name" value="RECQ-MEDIATED GENOME INSTABILITY PROTEIN 2"/>
    <property type="match status" value="1"/>
</dbReference>
<keyword evidence="2" id="KW-1185">Reference proteome</keyword>
<name>D7FL92_ECTSI</name>
<dbReference type="PANTHER" id="PTHR33962">
    <property type="entry name" value="RECQ-MEDIATED GENOME INSTABILITY PROTEIN 2 RMI2"/>
    <property type="match status" value="1"/>
</dbReference>
<protein>
    <submittedName>
        <fullName evidence="1">Uncharacterized protein</fullName>
    </submittedName>
</protein>
<dbReference type="Proteomes" id="UP000002630">
    <property type="component" value="Unassembled WGS sequence"/>
</dbReference>
<dbReference type="Gene3D" id="2.40.50.140">
    <property type="entry name" value="Nucleic acid-binding proteins"/>
    <property type="match status" value="1"/>
</dbReference>